<proteinExistence type="predicted"/>
<name>E6MJH1_9FIRM</name>
<organism evidence="1 2">
    <name type="scientific">Pseudoramibacter alactolyticus ATCC 23263</name>
    <dbReference type="NCBI Taxonomy" id="887929"/>
    <lineage>
        <taxon>Bacteria</taxon>
        <taxon>Bacillati</taxon>
        <taxon>Bacillota</taxon>
        <taxon>Clostridia</taxon>
        <taxon>Eubacteriales</taxon>
        <taxon>Eubacteriaceae</taxon>
        <taxon>Pseudoramibacter</taxon>
    </lineage>
</organism>
<dbReference type="EMBL" id="AEQN01000028">
    <property type="protein sequence ID" value="EFV00707.1"/>
    <property type="molecule type" value="Genomic_DNA"/>
</dbReference>
<dbReference type="eggNOG" id="COG1961">
    <property type="taxonomic scope" value="Bacteria"/>
</dbReference>
<sequence length="96" mass="11278">MKQDYNAIADETFRLRKQKERATINSHSREEAINRIKELQDFIAGQKTGIRKFDKADVRKLIQKITVYAETFTVEFKSGVNIDITKYKSDSKFLIF</sequence>
<dbReference type="HOGENOM" id="CLU_010686_11_2_9"/>
<evidence type="ECO:0000313" key="2">
    <source>
        <dbReference type="Proteomes" id="UP000004754"/>
    </source>
</evidence>
<keyword evidence="2" id="KW-1185">Reference proteome</keyword>
<dbReference type="AlphaFoldDB" id="E6MJH1"/>
<comment type="caution">
    <text evidence="1">The sequence shown here is derived from an EMBL/GenBank/DDBJ whole genome shotgun (WGS) entry which is preliminary data.</text>
</comment>
<dbReference type="RefSeq" id="WP_006599578.1">
    <property type="nucleotide sequence ID" value="NZ_GL622359.1"/>
</dbReference>
<reference evidence="1 2" key="1">
    <citation type="submission" date="2010-12" db="EMBL/GenBank/DDBJ databases">
        <authorList>
            <person name="Muzny D."/>
            <person name="Qin X."/>
            <person name="Deng J."/>
            <person name="Jiang H."/>
            <person name="Liu Y."/>
            <person name="Qu J."/>
            <person name="Song X.-Z."/>
            <person name="Zhang L."/>
            <person name="Thornton R."/>
            <person name="Coyle M."/>
            <person name="Francisco L."/>
            <person name="Jackson L."/>
            <person name="Javaid M."/>
            <person name="Korchina V."/>
            <person name="Kovar C."/>
            <person name="Mata R."/>
            <person name="Mathew T."/>
            <person name="Ngo R."/>
            <person name="Nguyen L."/>
            <person name="Nguyen N."/>
            <person name="Okwuonu G."/>
            <person name="Ongeri F."/>
            <person name="Pham C."/>
            <person name="Simmons D."/>
            <person name="Wilczek-Boney K."/>
            <person name="Hale W."/>
            <person name="Jakkamsetti A."/>
            <person name="Pham P."/>
            <person name="Ruth R."/>
            <person name="San Lucas F."/>
            <person name="Warren J."/>
            <person name="Zhang J."/>
            <person name="Zhao Z."/>
            <person name="Zhou C."/>
            <person name="Zhu D."/>
            <person name="Lee S."/>
            <person name="Bess C."/>
            <person name="Blankenburg K."/>
            <person name="Forbes L."/>
            <person name="Fu Q."/>
            <person name="Gubbala S."/>
            <person name="Hirani K."/>
            <person name="Jayaseelan J.C."/>
            <person name="Lara F."/>
            <person name="Munidasa M."/>
            <person name="Palculict T."/>
            <person name="Patil S."/>
            <person name="Pu L.-L."/>
            <person name="Saada N."/>
            <person name="Tang L."/>
            <person name="Weissenberger G."/>
            <person name="Zhu Y."/>
            <person name="Hemphill L."/>
            <person name="Shang Y."/>
            <person name="Youmans B."/>
            <person name="Ayvaz T."/>
            <person name="Ross M."/>
            <person name="Santibanez J."/>
            <person name="Aqrawi P."/>
            <person name="Gross S."/>
            <person name="Joshi V."/>
            <person name="Fowler G."/>
            <person name="Nazareth L."/>
            <person name="Reid J."/>
            <person name="Worley K."/>
            <person name="Petrosino J."/>
            <person name="Highlander S."/>
            <person name="Gibbs R."/>
        </authorList>
    </citation>
    <scope>NUCLEOTIDE SEQUENCE [LARGE SCALE GENOMIC DNA]</scope>
    <source>
        <strain evidence="1 2">ATCC 23263</strain>
    </source>
</reference>
<accession>E6MJH1</accession>
<dbReference type="Proteomes" id="UP000004754">
    <property type="component" value="Unassembled WGS sequence"/>
</dbReference>
<evidence type="ECO:0000313" key="1">
    <source>
        <dbReference type="EMBL" id="EFV00707.1"/>
    </source>
</evidence>
<gene>
    <name evidence="1" type="ORF">HMP0721_2156</name>
</gene>
<dbReference type="STRING" id="887929.HMP0721_2156"/>
<protein>
    <submittedName>
        <fullName evidence="1">Uncharacterized protein</fullName>
    </submittedName>
</protein>